<name>A0A8X7V7R8_BRACI</name>
<gene>
    <name evidence="1" type="ORF">Bca52824_033858</name>
</gene>
<reference evidence="1 2" key="1">
    <citation type="submission" date="2020-02" db="EMBL/GenBank/DDBJ databases">
        <authorList>
            <person name="Ma Q."/>
            <person name="Huang Y."/>
            <person name="Song X."/>
            <person name="Pei D."/>
        </authorList>
    </citation>
    <scope>NUCLEOTIDE SEQUENCE [LARGE SCALE GENOMIC DNA]</scope>
    <source>
        <strain evidence="1">Sxm20200214</strain>
        <tissue evidence="1">Leaf</tissue>
    </source>
</reference>
<evidence type="ECO:0000313" key="1">
    <source>
        <dbReference type="EMBL" id="KAG2305207.1"/>
    </source>
</evidence>
<dbReference type="EMBL" id="JAAMPC010000007">
    <property type="protein sequence ID" value="KAG2305207.1"/>
    <property type="molecule type" value="Genomic_DNA"/>
</dbReference>
<sequence length="78" mass="8771">MVSKGVHAVLEFLIDDFPDMDVIWSKQNGVYTCRIECPESPGMNSNQFSIGVFKPAKHYRNEHGSPGMNSKRVATIWA</sequence>
<proteinExistence type="predicted"/>
<protein>
    <submittedName>
        <fullName evidence="1">Uncharacterized protein</fullName>
    </submittedName>
</protein>
<organism evidence="1 2">
    <name type="scientific">Brassica carinata</name>
    <name type="common">Ethiopian mustard</name>
    <name type="synonym">Abyssinian cabbage</name>
    <dbReference type="NCBI Taxonomy" id="52824"/>
    <lineage>
        <taxon>Eukaryota</taxon>
        <taxon>Viridiplantae</taxon>
        <taxon>Streptophyta</taxon>
        <taxon>Embryophyta</taxon>
        <taxon>Tracheophyta</taxon>
        <taxon>Spermatophyta</taxon>
        <taxon>Magnoliopsida</taxon>
        <taxon>eudicotyledons</taxon>
        <taxon>Gunneridae</taxon>
        <taxon>Pentapetalae</taxon>
        <taxon>rosids</taxon>
        <taxon>malvids</taxon>
        <taxon>Brassicales</taxon>
        <taxon>Brassicaceae</taxon>
        <taxon>Brassiceae</taxon>
        <taxon>Brassica</taxon>
    </lineage>
</organism>
<comment type="caution">
    <text evidence="1">The sequence shown here is derived from an EMBL/GenBank/DDBJ whole genome shotgun (WGS) entry which is preliminary data.</text>
</comment>
<accession>A0A8X7V7R8</accession>
<evidence type="ECO:0000313" key="2">
    <source>
        <dbReference type="Proteomes" id="UP000886595"/>
    </source>
</evidence>
<dbReference type="Proteomes" id="UP000886595">
    <property type="component" value="Unassembled WGS sequence"/>
</dbReference>
<keyword evidence="2" id="KW-1185">Reference proteome</keyword>
<dbReference type="AlphaFoldDB" id="A0A8X7V7R8"/>